<accession>A0AB33IU93</accession>
<gene>
    <name evidence="1" type="ORF">GTC17254_07650</name>
</gene>
<sequence>MTINMAKDLHSSYPERRYFERGANLLRECLENDCIRFSASGANQTADSIMRVRVLPNGRLNLDTVDELVRSSFHMLASDVFNQLHERKE</sequence>
<dbReference type="EMBL" id="AP035786">
    <property type="protein sequence ID" value="BFO73168.1"/>
    <property type="molecule type" value="Genomic_DNA"/>
</dbReference>
<proteinExistence type="predicted"/>
<evidence type="ECO:0000313" key="1">
    <source>
        <dbReference type="EMBL" id="BFO73168.1"/>
    </source>
</evidence>
<reference evidence="1" key="1">
    <citation type="submission" date="2024-07" db="EMBL/GenBank/DDBJ databases">
        <title>Complete genome sequence of Prevotella sp. YM-2024 GTC17254.</title>
        <authorList>
            <person name="Hayashi M."/>
            <person name="Muto Y."/>
            <person name="Tanaka K."/>
            <person name="Niwa H."/>
        </authorList>
    </citation>
    <scope>NUCLEOTIDE SEQUENCE</scope>
    <source>
        <strain evidence="1">GTC17254</strain>
    </source>
</reference>
<name>A0AB33IU93_9BACT</name>
<organism evidence="1">
    <name type="scientific">Prevotella sp. GTC17254</name>
    <dbReference type="NCBI Taxonomy" id="3236794"/>
    <lineage>
        <taxon>Bacteria</taxon>
        <taxon>Pseudomonadati</taxon>
        <taxon>Bacteroidota</taxon>
        <taxon>Bacteroidia</taxon>
        <taxon>Bacteroidales</taxon>
        <taxon>Prevotellaceae</taxon>
        <taxon>Prevotella</taxon>
    </lineage>
</organism>
<protein>
    <submittedName>
        <fullName evidence="1">Uncharacterized protein</fullName>
    </submittedName>
</protein>
<dbReference type="AlphaFoldDB" id="A0AB33IU93"/>